<sequence>MEHLNLQDKPSQPPLATIKNLPLETLAAALKILNPIDLQAILTTNYQFYDAVALALGPELQVIGAQYLEDPTVPVEDKQRYCNLKLSSPLAVPAIFKGYFWKHLIFRWNHGLLPSSVESSSSQKHITTDAVIDHLREDSFVLCKLYLDRARPMAPNNIHANQIPPALISNPDVFYGLPVVPRSDYGDAFKQLLASTRQSIYRAYTDISQGPLGAFNAGYVMETPSLVEEYLDVINHGDLRLSLEARPNELLYNILVNVIELNNPNRARYFFMDIMVFQVIPKLIMAYVSKGYYKQALAFIGKMLSNSHFSDFWKLIKADTDLNYYERAAFTV</sequence>
<organism evidence="1 2">
    <name type="scientific">Dimargaris verticillata</name>
    <dbReference type="NCBI Taxonomy" id="2761393"/>
    <lineage>
        <taxon>Eukaryota</taxon>
        <taxon>Fungi</taxon>
        <taxon>Fungi incertae sedis</taxon>
        <taxon>Zoopagomycota</taxon>
        <taxon>Kickxellomycotina</taxon>
        <taxon>Dimargaritomycetes</taxon>
        <taxon>Dimargaritales</taxon>
        <taxon>Dimargaritaceae</taxon>
        <taxon>Dimargaris</taxon>
    </lineage>
</organism>
<protein>
    <submittedName>
        <fullName evidence="1">Uncharacterized protein</fullName>
    </submittedName>
</protein>
<dbReference type="AlphaFoldDB" id="A0A9W8B436"/>
<dbReference type="EMBL" id="JANBQB010000092">
    <property type="protein sequence ID" value="KAJ1982385.1"/>
    <property type="molecule type" value="Genomic_DNA"/>
</dbReference>
<keyword evidence="2" id="KW-1185">Reference proteome</keyword>
<comment type="caution">
    <text evidence="1">The sequence shown here is derived from an EMBL/GenBank/DDBJ whole genome shotgun (WGS) entry which is preliminary data.</text>
</comment>
<proteinExistence type="predicted"/>
<accession>A0A9W8B436</accession>
<evidence type="ECO:0000313" key="2">
    <source>
        <dbReference type="Proteomes" id="UP001151582"/>
    </source>
</evidence>
<dbReference type="Proteomes" id="UP001151582">
    <property type="component" value="Unassembled WGS sequence"/>
</dbReference>
<name>A0A9W8B436_9FUNG</name>
<reference evidence="1" key="1">
    <citation type="submission" date="2022-07" db="EMBL/GenBank/DDBJ databases">
        <title>Phylogenomic reconstructions and comparative analyses of Kickxellomycotina fungi.</title>
        <authorList>
            <person name="Reynolds N.K."/>
            <person name="Stajich J.E."/>
            <person name="Barry K."/>
            <person name="Grigoriev I.V."/>
            <person name="Crous P."/>
            <person name="Smith M.E."/>
        </authorList>
    </citation>
    <scope>NUCLEOTIDE SEQUENCE</scope>
    <source>
        <strain evidence="1">RSA 567</strain>
    </source>
</reference>
<evidence type="ECO:0000313" key="1">
    <source>
        <dbReference type="EMBL" id="KAJ1982385.1"/>
    </source>
</evidence>
<gene>
    <name evidence="1" type="ORF">H4R34_001733</name>
</gene>